<dbReference type="InterPro" id="IPR050517">
    <property type="entry name" value="DDR_Repair_Kinase"/>
</dbReference>
<dbReference type="InterPro" id="IPR003152">
    <property type="entry name" value="FATC_dom"/>
</dbReference>
<evidence type="ECO:0000256" key="6">
    <source>
        <dbReference type="ARBA" id="ARBA00022527"/>
    </source>
</evidence>
<evidence type="ECO:0000256" key="4">
    <source>
        <dbReference type="ARBA" id="ARBA00012513"/>
    </source>
</evidence>
<evidence type="ECO:0000259" key="22">
    <source>
        <dbReference type="PROSITE" id="PS51190"/>
    </source>
</evidence>
<comment type="function">
    <text evidence="16">Serine/threonine protein kinase which activates checkpoint signaling upon genotoxic stresses such as ionizing radiation (IR), ultraviolet light (UV), or DNA replication stalling, thereby acting as a DNA damage sensor. Recognizes the substrate consensus sequence [ST]-Q. Phosphorylates histone H2A to form H2AS128ph (gamma-H2A) at sites of DNA damage, involved in the regulation of DNA damage response mechanism. Required for the control of telomere length and genome stability.</text>
</comment>
<evidence type="ECO:0000259" key="20">
    <source>
        <dbReference type="PROSITE" id="PS50290"/>
    </source>
</evidence>
<dbReference type="PROSITE" id="PS51189">
    <property type="entry name" value="FAT"/>
    <property type="match status" value="1"/>
</dbReference>
<comment type="subunit">
    <text evidence="3">Associates with DNA double-strand breaks.</text>
</comment>
<dbReference type="InterPro" id="IPR014009">
    <property type="entry name" value="PIK_FAT"/>
</dbReference>
<organism evidence="23 24">
    <name type="scientific">Calycina marina</name>
    <dbReference type="NCBI Taxonomy" id="1763456"/>
    <lineage>
        <taxon>Eukaryota</taxon>
        <taxon>Fungi</taxon>
        <taxon>Dikarya</taxon>
        <taxon>Ascomycota</taxon>
        <taxon>Pezizomycotina</taxon>
        <taxon>Leotiomycetes</taxon>
        <taxon>Helotiales</taxon>
        <taxon>Pezizellaceae</taxon>
        <taxon>Calycina</taxon>
    </lineage>
</organism>
<evidence type="ECO:0000256" key="15">
    <source>
        <dbReference type="ARBA" id="ARBA00023254"/>
    </source>
</evidence>
<accession>A0A9P8CDY8</accession>
<dbReference type="Pfam" id="PF02260">
    <property type="entry name" value="FATC"/>
    <property type="match status" value="1"/>
</dbReference>
<dbReference type="GO" id="GO:0005694">
    <property type="term" value="C:chromosome"/>
    <property type="evidence" value="ECO:0007669"/>
    <property type="project" value="TreeGrafter"/>
</dbReference>
<dbReference type="Pfam" id="PF25385">
    <property type="entry name" value="HEAT_MEC1_N"/>
    <property type="match status" value="1"/>
</dbReference>
<keyword evidence="11" id="KW-0067">ATP-binding</keyword>
<feature type="domain" description="FAT" evidence="21">
    <location>
        <begin position="1357"/>
        <end position="1935"/>
    </location>
</feature>
<dbReference type="SUPFAM" id="SSF56112">
    <property type="entry name" value="Protein kinase-like (PK-like)"/>
    <property type="match status" value="1"/>
</dbReference>
<evidence type="ECO:0000256" key="1">
    <source>
        <dbReference type="ARBA" id="ARBA00004123"/>
    </source>
</evidence>
<evidence type="ECO:0000256" key="9">
    <source>
        <dbReference type="ARBA" id="ARBA00022763"/>
    </source>
</evidence>
<feature type="domain" description="PI3K/PI4K catalytic" evidence="20">
    <location>
        <begin position="2049"/>
        <end position="2356"/>
    </location>
</feature>
<gene>
    <name evidence="23" type="ORF">BJ878DRAFT_535139</name>
</gene>
<dbReference type="PANTHER" id="PTHR11139">
    <property type="entry name" value="ATAXIA TELANGIECTASIA MUTATED ATM -RELATED"/>
    <property type="match status" value="1"/>
</dbReference>
<sequence length="2389" mass="269290">MAALLINKLSSTNKPSRRSDHDDLKALMNEISDVENNSVEFEDDGAKVDHKQKLLCLLARTVLERLASDDPFMDVPKLVSQASDALDIFLAIVKEVPSVLVYRCKPGLLLQGRGHEPLWLWLFPRILALLGRRHCDCLAAKIRELIFACFQVVSKSPKLWNLTSLFFSYLQECITSDSDVILPSDAFNILMYCLENVQENDEMNQEAASHCTYVMQSAESCLAHVTGLLAMLVDISMESALNYDATIAFQDYLAWMFESFLTVRHIQNRWRVDSALQESCKQSEHISFQAIHALLSTLQDHLSSSIRRKGFTLLSILCADLLTNHADLTEDSLTSECKRYSSICSVVLLNLVPALQATIYDEASCNTLDKDFKNGKFVVFESVELDDEFRKLELEHREFHDTNSVPAKKRRKLATEPESLKQLTSKLYPLLGTQNISDLTGLAQVASLKEGGISTNAKCHMCERGGASDSATTAEASCKDISDDAVLVFSSLIASDAFQESRRPRVFAMIALKRFTVHFSLDDFIDFNKSSLGQWCLQSLNSSVRELRIAAGRTLPGFLRGGQTTSELMMSNRIAALTLLRTISDQGAVHLQETCILAWGQVGRTLNDDELNLVLHKLVEYLGHSNPIISGVAFNEILTLAKASEMTVERMFSPFWDTIAIVAVKELLVKPQITQSMVDLLGTHIVQGKPEPWTVQKFLVLTQSFTLPYLVYSQKIDVIRRIALANEGKDEKWPICYEPSNLMSILAFLLVHDVADMETFIMQSLRATSSTFKDANIIELMRAEPATIALILLKAAGDVDESKKSRIRLGLSFLANWAPAADLAKRKTDPIGSFLEQHILGLVDKVSKVVYDVQVGQSISEKKRCVKAIEEMIVLGKTSTRTARPQMCACLQSALALPELQALAFSAWEKMLMNLEDDDVELMLENTFSTVIQRWETFDKLTRKRAQNTMQYLLKNRTRLIRNTITNLPSLAPFPELADVEEQLKLLRTPTDEGNSFEIFSRRLRHENSGVVFQALMELKAYLKDHQAFLQASAVSEQPDIVVGILVRSILDCCVKFSQTNLDIAGLSAECIGLIGCLDPNRVECVREQREMVVTTNFHDPGEATDFVLFLLEEVVVKAFLSSTDTGVQGFLSFLMQELLEKCDFKTVCVPIIQNGERNSRDPIWAKWRRLPPSVQDTLAPFLSSKYSVTAASEQAEIEYPIFRPDLIRPERLYDHWLKTFVLDLLYKPVNANSDLIFTPLRRAIRIRDHSVASFLLPYVTLYVIVEGLPKHKEEVAQELLRVLEYEITTGSKVKREEVKACSEAVFRVLDYFTRWKQARQAQANEAGKIRNLDKVNLCETEIVFVDNVLDMLPAEVIARRAVECKSYSRALFYWEQHIRQLRVTKNDNNTTNTLLERLQDIYTQIDEPDGIEGISAHLHVLDIDQQILGHRKAGRWAAAQSWYEIQLAEDPDNTDVQVNLLTCLKESGQHDVLLNYVEGMNISTNSISRILPFAAEASWATRRWSVLRKYTSLATRDASEDFNVSVGSALLALHNKDLPGFASTVKTIRERIACSMSMASSLSIGACHDILLKFHVLTELEMIAGTDGMSFDQGDVLESLDRRLAVLGAYLNDKQYLLGIRRAALQLSSLDFTKDDVAGAWLTSARLARKGNAIHQSFNAVLHASQLGDQSATIEHARLLWLEGHHRKAIQNLKGAIDGNAFISHNRIIQSASMLGITTKDDASDQQNFLTARAHLLLAKWQDSAGQTSSSTLRTQYQLAAKTYTTWEKVHYYLGRHYNKLLESEKSAALENQSDQYLRGDLSKLVIESYLRSLIYGTKYIYQTLPRLLTLWLELGAQVVQSMDSKTHPKALSKESVAHIAGQRKELLAQVHARFNKYIHKLPAYVFYTAFPQIIARIAHPNAEVYKRLQEIIYKIVSTYPQQAIWSLLAVSTSIQSDRKARGISILQRLRNGTKKSDAGGPDMKFMIKMGERLTSELLMVCNSGDFHSNRTVAAKLSKDLQFNPKTCLPSPLAVPVESVLTATLPTLTDKLKEHKAFSRDVVTITTFLDDVLVLSSLQKPRKLTARGSDGKLYGLMCKPKDDLRKDQRLMEFNSMINRSLKRDAESSRRQLYIKTYAVTPLNEECGIIEWVEGLKTLRDILLVLYKNIGISPNYKEIETLCDEAVKGGEKLAYFTEKVLGNFPPVFHLWFVQQFPEPSTWFAARLRYTRSCAVMSMIGTILGLGDRHGENILFEEGNGGTFHVDFNCLFEKGLTFARPERVPFRLTHNMVDAMGIYGYHGPFRKSSELTLKLLRQHEETLMTILEAFIYDPTLDLLANKPEKKRREGSFNIPQTAQGVLDQIQRKVKGLPVGENVPLSVEGQVDELIEHATNVQYLAGMYIGWCSFF</sequence>
<dbReference type="InterPro" id="IPR036940">
    <property type="entry name" value="PI3/4_kinase_cat_sf"/>
</dbReference>
<dbReference type="PROSITE" id="PS51190">
    <property type="entry name" value="FATC"/>
    <property type="match status" value="1"/>
</dbReference>
<dbReference type="EMBL" id="MU253968">
    <property type="protein sequence ID" value="KAG9243553.1"/>
    <property type="molecule type" value="Genomic_DNA"/>
</dbReference>
<proteinExistence type="inferred from homology"/>
<keyword evidence="7" id="KW-0808">Transferase</keyword>
<dbReference type="GO" id="GO:0005634">
    <property type="term" value="C:nucleus"/>
    <property type="evidence" value="ECO:0007669"/>
    <property type="project" value="UniProtKB-SubCell"/>
</dbReference>
<evidence type="ECO:0000256" key="18">
    <source>
        <dbReference type="ARBA" id="ARBA00030459"/>
    </source>
</evidence>
<evidence type="ECO:0000256" key="12">
    <source>
        <dbReference type="ARBA" id="ARBA00022853"/>
    </source>
</evidence>
<evidence type="ECO:0000256" key="16">
    <source>
        <dbReference type="ARBA" id="ARBA00025079"/>
    </source>
</evidence>
<dbReference type="InterPro" id="IPR003151">
    <property type="entry name" value="PIK-rel_kinase_FAT"/>
</dbReference>
<dbReference type="SUPFAM" id="SSF48371">
    <property type="entry name" value="ARM repeat"/>
    <property type="match status" value="1"/>
</dbReference>
<dbReference type="FunFam" id="1.10.1070.11:FF:000031">
    <property type="entry name" value="Phosphatidyl inositol 3-kinase"/>
    <property type="match status" value="1"/>
</dbReference>
<evidence type="ECO:0000256" key="11">
    <source>
        <dbReference type="ARBA" id="ARBA00022840"/>
    </source>
</evidence>
<dbReference type="Pfam" id="PF02259">
    <property type="entry name" value="FAT"/>
    <property type="match status" value="1"/>
</dbReference>
<dbReference type="Pfam" id="PF25030">
    <property type="entry name" value="M-HEAT_ATR"/>
    <property type="match status" value="1"/>
</dbReference>
<evidence type="ECO:0000256" key="10">
    <source>
        <dbReference type="ARBA" id="ARBA00022777"/>
    </source>
</evidence>
<dbReference type="GO" id="GO:0000077">
    <property type="term" value="P:DNA damage checkpoint signaling"/>
    <property type="evidence" value="ECO:0007669"/>
    <property type="project" value="TreeGrafter"/>
</dbReference>
<keyword evidence="6" id="KW-0723">Serine/threonine-protein kinase</keyword>
<dbReference type="GO" id="GO:0004674">
    <property type="term" value="F:protein serine/threonine kinase activity"/>
    <property type="evidence" value="ECO:0007669"/>
    <property type="project" value="UniProtKB-KW"/>
</dbReference>
<dbReference type="InterPro" id="IPR058681">
    <property type="entry name" value="HEAT_MEC1_N"/>
</dbReference>
<keyword evidence="13" id="KW-0234">DNA repair</keyword>
<evidence type="ECO:0000256" key="7">
    <source>
        <dbReference type="ARBA" id="ARBA00022679"/>
    </source>
</evidence>
<evidence type="ECO:0000256" key="3">
    <source>
        <dbReference type="ARBA" id="ARBA00011370"/>
    </source>
</evidence>
<dbReference type="GO" id="GO:0006281">
    <property type="term" value="P:DNA repair"/>
    <property type="evidence" value="ECO:0007669"/>
    <property type="project" value="UniProtKB-KW"/>
</dbReference>
<evidence type="ECO:0000313" key="24">
    <source>
        <dbReference type="Proteomes" id="UP000887226"/>
    </source>
</evidence>
<comment type="similarity">
    <text evidence="2">Belongs to the PI3/PI4-kinase family. ATM subfamily.</text>
</comment>
<dbReference type="Pfam" id="PF08064">
    <property type="entry name" value="UME"/>
    <property type="match status" value="1"/>
</dbReference>
<keyword evidence="8" id="KW-0547">Nucleotide-binding</keyword>
<keyword evidence="12" id="KW-0156">Chromatin regulator</keyword>
<dbReference type="Proteomes" id="UP000887226">
    <property type="component" value="Unassembled WGS sequence"/>
</dbReference>
<keyword evidence="15" id="KW-0469">Meiosis</keyword>
<dbReference type="EC" id="2.7.11.1" evidence="4"/>
<dbReference type="Gene3D" id="3.30.1010.10">
    <property type="entry name" value="Phosphatidylinositol 3-kinase Catalytic Subunit, Chain A, domain 4"/>
    <property type="match status" value="1"/>
</dbReference>
<evidence type="ECO:0000256" key="2">
    <source>
        <dbReference type="ARBA" id="ARBA00010769"/>
    </source>
</evidence>
<keyword evidence="14" id="KW-0539">Nucleus</keyword>
<evidence type="ECO:0000259" key="21">
    <source>
        <dbReference type="PROSITE" id="PS51189"/>
    </source>
</evidence>
<dbReference type="InterPro" id="IPR056802">
    <property type="entry name" value="ATR-like_M-HEAT"/>
</dbReference>
<dbReference type="FunFam" id="3.30.1010.10:FF:000017">
    <property type="entry name" value="Inositol kinase kinase (UvsB)"/>
    <property type="match status" value="1"/>
</dbReference>
<keyword evidence="10 23" id="KW-0418">Kinase</keyword>
<dbReference type="InterPro" id="IPR011009">
    <property type="entry name" value="Kinase-like_dom_sf"/>
</dbReference>
<comment type="subcellular location">
    <subcellularLocation>
        <location evidence="1">Nucleus</location>
    </subcellularLocation>
</comment>
<evidence type="ECO:0000256" key="13">
    <source>
        <dbReference type="ARBA" id="ARBA00023204"/>
    </source>
</evidence>
<dbReference type="Pfam" id="PF23593">
    <property type="entry name" value="HEAT_ATR"/>
    <property type="match status" value="1"/>
</dbReference>
<dbReference type="Gene3D" id="1.10.1070.11">
    <property type="entry name" value="Phosphatidylinositol 3-/4-kinase, catalytic domain"/>
    <property type="match status" value="1"/>
</dbReference>
<reference evidence="23" key="1">
    <citation type="journal article" date="2021" name="IMA Fungus">
        <title>Genomic characterization of three marine fungi, including Emericellopsis atlantica sp. nov. with signatures of a generalist lifestyle and marine biomass degradation.</title>
        <authorList>
            <person name="Hagestad O.C."/>
            <person name="Hou L."/>
            <person name="Andersen J.H."/>
            <person name="Hansen E.H."/>
            <person name="Altermark B."/>
            <person name="Li C."/>
            <person name="Kuhnert E."/>
            <person name="Cox R.J."/>
            <person name="Crous P.W."/>
            <person name="Spatafora J.W."/>
            <person name="Lail K."/>
            <person name="Amirebrahimi M."/>
            <person name="Lipzen A."/>
            <person name="Pangilinan J."/>
            <person name="Andreopoulos W."/>
            <person name="Hayes R.D."/>
            <person name="Ng V."/>
            <person name="Grigoriev I.V."/>
            <person name="Jackson S.A."/>
            <person name="Sutton T.D.S."/>
            <person name="Dobson A.D.W."/>
            <person name="Rama T."/>
        </authorList>
    </citation>
    <scope>NUCLEOTIDE SEQUENCE</scope>
    <source>
        <strain evidence="23">TRa3180A</strain>
    </source>
</reference>
<evidence type="ECO:0000256" key="5">
    <source>
        <dbReference type="ARBA" id="ARBA00021345"/>
    </source>
</evidence>
<evidence type="ECO:0000256" key="19">
    <source>
        <dbReference type="ARBA" id="ARBA00033001"/>
    </source>
</evidence>
<dbReference type="GO" id="GO:0000723">
    <property type="term" value="P:telomere maintenance"/>
    <property type="evidence" value="ECO:0007669"/>
    <property type="project" value="TreeGrafter"/>
</dbReference>
<dbReference type="OrthoDB" id="381190at2759"/>
<name>A0A9P8CDY8_9HELO</name>
<keyword evidence="24" id="KW-1185">Reference proteome</keyword>
<comment type="caution">
    <text evidence="23">The sequence shown here is derived from an EMBL/GenBank/DDBJ whole genome shotgun (WGS) entry which is preliminary data.</text>
</comment>
<keyword evidence="9" id="KW-0227">DNA damage</keyword>
<dbReference type="SMART" id="SM00802">
    <property type="entry name" value="UME"/>
    <property type="match status" value="1"/>
</dbReference>
<protein>
    <recommendedName>
        <fullName evidence="5">Serine/threonine-protein kinase MEC1</fullName>
        <ecNumber evidence="4">2.7.11.1</ecNumber>
    </recommendedName>
    <alternativeName>
        <fullName evidence="19">ATR homolog</fullName>
    </alternativeName>
    <alternativeName>
        <fullName evidence="18">DNA-damage checkpoint kinase MEC1</fullName>
    </alternativeName>
    <alternativeName>
        <fullName evidence="17">Mitosis entry checkpoint protein 1</fullName>
    </alternativeName>
</protein>
<feature type="domain" description="FATC" evidence="22">
    <location>
        <begin position="2357"/>
        <end position="2389"/>
    </location>
</feature>
<evidence type="ECO:0000256" key="14">
    <source>
        <dbReference type="ARBA" id="ARBA00023242"/>
    </source>
</evidence>
<dbReference type="SMART" id="SM01343">
    <property type="entry name" value="FATC"/>
    <property type="match status" value="1"/>
</dbReference>
<dbReference type="InterPro" id="IPR000403">
    <property type="entry name" value="PI3/4_kinase_cat_dom"/>
</dbReference>
<evidence type="ECO:0000256" key="17">
    <source>
        <dbReference type="ARBA" id="ARBA00029679"/>
    </source>
</evidence>
<dbReference type="CDD" id="cd00892">
    <property type="entry name" value="PIKKc_ATR"/>
    <property type="match status" value="1"/>
</dbReference>
<evidence type="ECO:0000256" key="8">
    <source>
        <dbReference type="ARBA" id="ARBA00022741"/>
    </source>
</evidence>
<dbReference type="InterPro" id="IPR057564">
    <property type="entry name" value="HEAT_ATR"/>
</dbReference>
<dbReference type="GO" id="GO:0005524">
    <property type="term" value="F:ATP binding"/>
    <property type="evidence" value="ECO:0007669"/>
    <property type="project" value="UniProtKB-KW"/>
</dbReference>
<dbReference type="PROSITE" id="PS50290">
    <property type="entry name" value="PI3_4_KINASE_3"/>
    <property type="match status" value="1"/>
</dbReference>
<evidence type="ECO:0000313" key="23">
    <source>
        <dbReference type="EMBL" id="KAG9243553.1"/>
    </source>
</evidence>
<dbReference type="PANTHER" id="PTHR11139:SF125">
    <property type="entry name" value="SERINE_THREONINE-PROTEIN KINASE MEC1"/>
    <property type="match status" value="1"/>
</dbReference>
<dbReference type="SMART" id="SM00146">
    <property type="entry name" value="PI3Kc"/>
    <property type="match status" value="1"/>
</dbReference>
<dbReference type="InterPro" id="IPR012993">
    <property type="entry name" value="UME"/>
</dbReference>
<dbReference type="InterPro" id="IPR016024">
    <property type="entry name" value="ARM-type_fold"/>
</dbReference>
<dbReference type="Pfam" id="PF00454">
    <property type="entry name" value="PI3_PI4_kinase"/>
    <property type="match status" value="1"/>
</dbReference>